<dbReference type="InterPro" id="IPR051719">
    <property type="entry name" value="CASTOR_mTORC1"/>
</dbReference>
<dbReference type="Proteomes" id="UP000009138">
    <property type="component" value="Unassembled WGS sequence"/>
</dbReference>
<dbReference type="PANTHER" id="PTHR31131:SF6">
    <property type="entry name" value="CASTOR ACT DOMAIN-CONTAINING PROTEIN"/>
    <property type="match status" value="1"/>
</dbReference>
<dbReference type="OMA" id="HFTHPLI"/>
<sequence>MTGCHDMRFSNDVYRVLQVDDEGGQGASGKRISDISGPLAQAKFSIFYMSTYQTDFVLVKERRLLQAIELLRELNYEFDQEALNDHLGHSPPSSSVHSSNEGIEPMHENFEKCVLTDELQCVGLNPHLKSDWAMTVLKILSYPELISPGGKSDSEESIFQDEDSPRYRVIQVNLAGSNLDRCGIVWSISRPLTAHMNLLYLSTFKSANVLVSADDLGKAEEILMSDLQKGMLTEVVLEP</sequence>
<dbReference type="InterPro" id="IPR045865">
    <property type="entry name" value="ACT-like_dom_sf"/>
</dbReference>
<keyword evidence="3" id="KW-1185">Reference proteome</keyword>
<evidence type="ECO:0000313" key="3">
    <source>
        <dbReference type="Proteomes" id="UP000009138"/>
    </source>
</evidence>
<dbReference type="PANTHER" id="PTHR31131">
    <property type="entry name" value="CHROMOSOME 1, WHOLE GENOME SHOTGUN SEQUENCE"/>
    <property type="match status" value="1"/>
</dbReference>
<dbReference type="eggNOG" id="ENOG502RWKS">
    <property type="taxonomic scope" value="Eukaryota"/>
</dbReference>
<dbReference type="GeneID" id="93618286"/>
<dbReference type="RefSeq" id="XP_067522006.1">
    <property type="nucleotide sequence ID" value="XM_067665905.1"/>
</dbReference>
<dbReference type="Pfam" id="PF13840">
    <property type="entry name" value="ACT_7"/>
    <property type="match status" value="2"/>
</dbReference>
<dbReference type="VEuPathDB" id="FungiDB:RO3G_11321"/>
<reference evidence="2 3" key="1">
    <citation type="journal article" date="2009" name="PLoS Genet.">
        <title>Genomic analysis of the basal lineage fungus Rhizopus oryzae reveals a whole-genome duplication.</title>
        <authorList>
            <person name="Ma L.-J."/>
            <person name="Ibrahim A.S."/>
            <person name="Skory C."/>
            <person name="Grabherr M.G."/>
            <person name="Burger G."/>
            <person name="Butler M."/>
            <person name="Elias M."/>
            <person name="Idnurm A."/>
            <person name="Lang B.F."/>
            <person name="Sone T."/>
            <person name="Abe A."/>
            <person name="Calvo S.E."/>
            <person name="Corrochano L.M."/>
            <person name="Engels R."/>
            <person name="Fu J."/>
            <person name="Hansberg W."/>
            <person name="Kim J.-M."/>
            <person name="Kodira C.D."/>
            <person name="Koehrsen M.J."/>
            <person name="Liu B."/>
            <person name="Miranda-Saavedra D."/>
            <person name="O'Leary S."/>
            <person name="Ortiz-Castellanos L."/>
            <person name="Poulter R."/>
            <person name="Rodriguez-Romero J."/>
            <person name="Ruiz-Herrera J."/>
            <person name="Shen Y.-Q."/>
            <person name="Zeng Q."/>
            <person name="Galagan J."/>
            <person name="Birren B.W."/>
            <person name="Cuomo C.A."/>
            <person name="Wickes B.L."/>
        </authorList>
    </citation>
    <scope>NUCLEOTIDE SEQUENCE [LARGE SCALE GENOMIC DNA]</scope>
    <source>
        <strain evidence="3">RA 99-880 / ATCC MYA-4621 / FGSC 9543 / NRRL 43880</strain>
    </source>
</reference>
<gene>
    <name evidence="2" type="ORF">RO3G_11321</name>
</gene>
<protein>
    <recommendedName>
        <fullName evidence="1">CASTOR ACT domain-containing protein</fullName>
    </recommendedName>
</protein>
<dbReference type="GO" id="GO:0046394">
    <property type="term" value="P:carboxylic acid biosynthetic process"/>
    <property type="evidence" value="ECO:0007669"/>
    <property type="project" value="UniProtKB-ARBA"/>
</dbReference>
<accession>I1CDT0</accession>
<evidence type="ECO:0000313" key="2">
    <source>
        <dbReference type="EMBL" id="EIE86610.1"/>
    </source>
</evidence>
<dbReference type="InterPro" id="IPR027795">
    <property type="entry name" value="CASTOR_ACT_dom"/>
</dbReference>
<dbReference type="GO" id="GO:0006520">
    <property type="term" value="P:amino acid metabolic process"/>
    <property type="evidence" value="ECO:0007669"/>
    <property type="project" value="UniProtKB-ARBA"/>
</dbReference>
<organism evidence="2 3">
    <name type="scientific">Rhizopus delemar (strain RA 99-880 / ATCC MYA-4621 / FGSC 9543 / NRRL 43880)</name>
    <name type="common">Mucormycosis agent</name>
    <name type="synonym">Rhizopus arrhizus var. delemar</name>
    <dbReference type="NCBI Taxonomy" id="246409"/>
    <lineage>
        <taxon>Eukaryota</taxon>
        <taxon>Fungi</taxon>
        <taxon>Fungi incertae sedis</taxon>
        <taxon>Mucoromycota</taxon>
        <taxon>Mucoromycotina</taxon>
        <taxon>Mucoromycetes</taxon>
        <taxon>Mucorales</taxon>
        <taxon>Mucorineae</taxon>
        <taxon>Rhizopodaceae</taxon>
        <taxon>Rhizopus</taxon>
    </lineage>
</organism>
<dbReference type="Gene3D" id="3.30.2130.10">
    <property type="entry name" value="VC0802-like"/>
    <property type="match status" value="2"/>
</dbReference>
<feature type="domain" description="CASTOR ACT" evidence="1">
    <location>
        <begin position="10"/>
        <end position="73"/>
    </location>
</feature>
<dbReference type="InParanoid" id="I1CDT0"/>
<dbReference type="SUPFAM" id="SSF55021">
    <property type="entry name" value="ACT-like"/>
    <property type="match status" value="2"/>
</dbReference>
<feature type="domain" description="CASTOR ACT" evidence="1">
    <location>
        <begin position="165"/>
        <end position="223"/>
    </location>
</feature>
<evidence type="ECO:0000259" key="1">
    <source>
        <dbReference type="Pfam" id="PF13840"/>
    </source>
</evidence>
<dbReference type="EMBL" id="CH476740">
    <property type="protein sequence ID" value="EIE86610.1"/>
    <property type="molecule type" value="Genomic_DNA"/>
</dbReference>
<name>I1CDT0_RHIO9</name>
<dbReference type="AlphaFoldDB" id="I1CDT0"/>
<proteinExistence type="predicted"/>
<dbReference type="OrthoDB" id="58529at2759"/>